<name>E5AED9_LEPMJ</name>
<dbReference type="InterPro" id="IPR013320">
    <property type="entry name" value="ConA-like_dom_sf"/>
</dbReference>
<dbReference type="EMBL" id="FP929139">
    <property type="protein sequence ID" value="CBY01578.1"/>
    <property type="molecule type" value="Genomic_DNA"/>
</dbReference>
<organism evidence="3 4">
    <name type="scientific">Leptosphaeria maculans (strain JN3 / isolate v23.1.3 / race Av1-4-5-6-7-8)</name>
    <name type="common">Blackleg fungus</name>
    <name type="synonym">Phoma lingam</name>
    <dbReference type="NCBI Taxonomy" id="985895"/>
    <lineage>
        <taxon>Eukaryota</taxon>
        <taxon>Fungi</taxon>
        <taxon>Dikarya</taxon>
        <taxon>Ascomycota</taxon>
        <taxon>Pezizomycotina</taxon>
        <taxon>Dothideomycetes</taxon>
        <taxon>Pleosporomycetidae</taxon>
        <taxon>Pleosporales</taxon>
        <taxon>Pleosporineae</taxon>
        <taxon>Leptosphaeriaceae</taxon>
        <taxon>Plenodomus</taxon>
        <taxon>Plenodomus lingam/Leptosphaeria maculans species complex</taxon>
    </lineage>
</organism>
<dbReference type="PROSITE" id="PS51762">
    <property type="entry name" value="GH16_2"/>
    <property type="match status" value="1"/>
</dbReference>
<accession>E5AED9</accession>
<gene>
    <name evidence="3" type="ORF">LEMA_P003650.1</name>
</gene>
<dbReference type="AlphaFoldDB" id="E5AED9"/>
<reference evidence="4" key="1">
    <citation type="journal article" date="2011" name="Nat. Commun.">
        <title>Effector diversification within compartments of the Leptosphaeria maculans genome affected by Repeat-Induced Point mutations.</title>
        <authorList>
            <person name="Rouxel T."/>
            <person name="Grandaubert J."/>
            <person name="Hane J.K."/>
            <person name="Hoede C."/>
            <person name="van de Wouw A.P."/>
            <person name="Couloux A."/>
            <person name="Dominguez V."/>
            <person name="Anthouard V."/>
            <person name="Bally P."/>
            <person name="Bourras S."/>
            <person name="Cozijnsen A.J."/>
            <person name="Ciuffetti L.M."/>
            <person name="Degrave A."/>
            <person name="Dilmaghani A."/>
            <person name="Duret L."/>
            <person name="Fudal I."/>
            <person name="Goodwin S.B."/>
            <person name="Gout L."/>
            <person name="Glaser N."/>
            <person name="Linglin J."/>
            <person name="Kema G.H.J."/>
            <person name="Lapalu N."/>
            <person name="Lawrence C.B."/>
            <person name="May K."/>
            <person name="Meyer M."/>
            <person name="Ollivier B."/>
            <person name="Poulain J."/>
            <person name="Schoch C.L."/>
            <person name="Simon A."/>
            <person name="Spatafora J.W."/>
            <person name="Stachowiak A."/>
            <person name="Turgeon B.G."/>
            <person name="Tyler B.M."/>
            <person name="Vincent D."/>
            <person name="Weissenbach J."/>
            <person name="Amselem J."/>
            <person name="Quesneville H."/>
            <person name="Oliver R.P."/>
            <person name="Wincker P."/>
            <person name="Balesdent M.-H."/>
            <person name="Howlett B.J."/>
        </authorList>
    </citation>
    <scope>NUCLEOTIDE SEQUENCE [LARGE SCALE GENOMIC DNA]</scope>
    <source>
        <strain evidence="4">JN3 / isolate v23.1.3 / race Av1-4-5-6-7-8</strain>
    </source>
</reference>
<evidence type="ECO:0000313" key="3">
    <source>
        <dbReference type="EMBL" id="CBY01578.1"/>
    </source>
</evidence>
<keyword evidence="4" id="KW-1185">Reference proteome</keyword>
<dbReference type="GeneID" id="13290566"/>
<dbReference type="eggNOG" id="ENOG502SJND">
    <property type="taxonomic scope" value="Eukaryota"/>
</dbReference>
<evidence type="ECO:0000256" key="1">
    <source>
        <dbReference type="SAM" id="SignalP"/>
    </source>
</evidence>
<dbReference type="GO" id="GO:0005975">
    <property type="term" value="P:carbohydrate metabolic process"/>
    <property type="evidence" value="ECO:0007669"/>
    <property type="project" value="InterPro"/>
</dbReference>
<dbReference type="HOGENOM" id="CLU_019533_3_0_1"/>
<keyword evidence="1" id="KW-0732">Signal</keyword>
<dbReference type="Pfam" id="PF26113">
    <property type="entry name" value="GH16_XgeA"/>
    <property type="match status" value="1"/>
</dbReference>
<dbReference type="OMA" id="TCQSAFH"/>
<sequence>MLSKIILLTLATLRLTWAGPPAVPGFSLTWSDEFTGTASSLPNPAEWIVDIGHSYPGGPDNWGTGEIQAYTDRPENLKLTGDGNLQITPLRNANEEWTSARIETKRSDFQARAGGKLRVSARIQMPDVTGDAAAGYWPAFWSLGDKFRGSMAWPAVGEYDIMENVNGLNRVWGVLHCGVAPGGPCNEMIGKGNYLECPGSPCQGNFHIYGVEVDRSSKPEKLTWSVDGKDYHTVTETDIGAGTWKDVVDHGQFLLINVAMGGAFPDGIRGSRTPIPQTVPGKSLLADWIAVYNSV</sequence>
<protein>
    <submittedName>
        <fullName evidence="3">Similar to endo-beta-1,3-glucanase</fullName>
    </submittedName>
</protein>
<dbReference type="Gene3D" id="2.60.120.200">
    <property type="match status" value="1"/>
</dbReference>
<dbReference type="Proteomes" id="UP000002668">
    <property type="component" value="Genome"/>
</dbReference>
<dbReference type="InterPro" id="IPR000757">
    <property type="entry name" value="Beta-glucanase-like"/>
</dbReference>
<dbReference type="CAZy" id="GH16">
    <property type="family name" value="Glycoside Hydrolase Family 16"/>
</dbReference>
<feature type="signal peptide" evidence="1">
    <location>
        <begin position="1"/>
        <end position="18"/>
    </location>
</feature>
<evidence type="ECO:0000259" key="2">
    <source>
        <dbReference type="PROSITE" id="PS51762"/>
    </source>
</evidence>
<dbReference type="PANTHER" id="PTHR10963:SF60">
    <property type="entry name" value="GRAM-NEGATIVE BACTERIA-BINDING PROTEIN 1-RELATED"/>
    <property type="match status" value="1"/>
</dbReference>
<dbReference type="GO" id="GO:0004553">
    <property type="term" value="F:hydrolase activity, hydrolyzing O-glycosyl compounds"/>
    <property type="evidence" value="ECO:0007669"/>
    <property type="project" value="InterPro"/>
</dbReference>
<dbReference type="CDD" id="cd02182">
    <property type="entry name" value="GH16_Strep_laminarinase_like"/>
    <property type="match status" value="1"/>
</dbReference>
<dbReference type="STRING" id="985895.E5AED9"/>
<feature type="domain" description="GH16" evidence="2">
    <location>
        <begin position="15"/>
        <end position="295"/>
    </location>
</feature>
<evidence type="ECO:0000313" key="4">
    <source>
        <dbReference type="Proteomes" id="UP000002668"/>
    </source>
</evidence>
<dbReference type="InParanoid" id="E5AED9"/>
<dbReference type="InterPro" id="IPR050546">
    <property type="entry name" value="Glycosyl_Hydrlase_16"/>
</dbReference>
<feature type="chain" id="PRO_5003195201" evidence="1">
    <location>
        <begin position="19"/>
        <end position="295"/>
    </location>
</feature>
<proteinExistence type="predicted"/>
<dbReference type="PANTHER" id="PTHR10963">
    <property type="entry name" value="GLYCOSYL HYDROLASE-RELATED"/>
    <property type="match status" value="1"/>
</dbReference>
<dbReference type="VEuPathDB" id="FungiDB:LEMA_P003650.1"/>
<dbReference type="OrthoDB" id="192832at2759"/>
<dbReference type="SUPFAM" id="SSF49899">
    <property type="entry name" value="Concanavalin A-like lectins/glucanases"/>
    <property type="match status" value="1"/>
</dbReference>